<dbReference type="AlphaFoldDB" id="A0A7G8Q4Q1"/>
<reference evidence="1 2" key="1">
    <citation type="submission" date="2020-08" db="EMBL/GenBank/DDBJ databases">
        <title>Dyella sp. G9 isolated from forest soil.</title>
        <authorList>
            <person name="Fu J."/>
            <person name="Qiu L."/>
        </authorList>
    </citation>
    <scope>NUCLEOTIDE SEQUENCE [LARGE SCALE GENOMIC DNA]</scope>
    <source>
        <strain evidence="1 2">G9</strain>
    </source>
</reference>
<proteinExistence type="predicted"/>
<evidence type="ECO:0000313" key="2">
    <source>
        <dbReference type="Proteomes" id="UP000515873"/>
    </source>
</evidence>
<keyword evidence="2" id="KW-1185">Reference proteome</keyword>
<protein>
    <submittedName>
        <fullName evidence="1">Uncharacterized protein</fullName>
    </submittedName>
</protein>
<sequence>MSAITARMVSQAHALCPTDLPHHERMDWMADYLSKSLDARTSFLEREVQFLRSHRPIARRVTELEAQLGLVACGGCGNSDETKRCLGCRHNFKKETANEG</sequence>
<dbReference type="EMBL" id="CP060412">
    <property type="protein sequence ID" value="QNK01759.1"/>
    <property type="molecule type" value="Genomic_DNA"/>
</dbReference>
<name>A0A7G8Q4Q1_9GAMM</name>
<gene>
    <name evidence="1" type="ORF">H8F01_00835</name>
</gene>
<evidence type="ECO:0000313" key="1">
    <source>
        <dbReference type="EMBL" id="QNK01759.1"/>
    </source>
</evidence>
<dbReference type="KEGG" id="dtl:H8F01_00835"/>
<dbReference type="RefSeq" id="WP_187057218.1">
    <property type="nucleotide sequence ID" value="NZ_CP060412.1"/>
</dbReference>
<accession>A0A7G8Q4Q1</accession>
<dbReference type="Proteomes" id="UP000515873">
    <property type="component" value="Chromosome"/>
</dbReference>
<organism evidence="1 2">
    <name type="scientific">Dyella telluris</name>
    <dbReference type="NCBI Taxonomy" id="2763498"/>
    <lineage>
        <taxon>Bacteria</taxon>
        <taxon>Pseudomonadati</taxon>
        <taxon>Pseudomonadota</taxon>
        <taxon>Gammaproteobacteria</taxon>
        <taxon>Lysobacterales</taxon>
        <taxon>Rhodanobacteraceae</taxon>
        <taxon>Dyella</taxon>
    </lineage>
</organism>